<gene>
    <name evidence="2" type="ORF">BDFB_009269</name>
</gene>
<dbReference type="InterPro" id="IPR038929">
    <property type="entry name" value="CCDC13"/>
</dbReference>
<dbReference type="OrthoDB" id="10070368at2759"/>
<feature type="coiled-coil region" evidence="1">
    <location>
        <begin position="338"/>
        <end position="404"/>
    </location>
</feature>
<comment type="caution">
    <text evidence="2">The sequence shown here is derived from an EMBL/GenBank/DDBJ whole genome shotgun (WGS) entry which is preliminary data.</text>
</comment>
<feature type="coiled-coil region" evidence="1">
    <location>
        <begin position="159"/>
        <end position="193"/>
    </location>
</feature>
<dbReference type="PANTHER" id="PTHR31935:SF1">
    <property type="entry name" value="COILED-COIL DOMAIN-CONTAINING PROTEIN 13"/>
    <property type="match status" value="1"/>
</dbReference>
<dbReference type="GO" id="GO:1905515">
    <property type="term" value="P:non-motile cilium assembly"/>
    <property type="evidence" value="ECO:0007669"/>
    <property type="project" value="TreeGrafter"/>
</dbReference>
<feature type="coiled-coil region" evidence="1">
    <location>
        <begin position="226"/>
        <end position="260"/>
    </location>
</feature>
<evidence type="ECO:0000313" key="2">
    <source>
        <dbReference type="EMBL" id="RZC32427.1"/>
    </source>
</evidence>
<accession>A0A482VIS5</accession>
<dbReference type="Proteomes" id="UP000292052">
    <property type="component" value="Unassembled WGS sequence"/>
</dbReference>
<feature type="coiled-coil region" evidence="1">
    <location>
        <begin position="38"/>
        <end position="129"/>
    </location>
</feature>
<dbReference type="AlphaFoldDB" id="A0A482VIS5"/>
<dbReference type="PANTHER" id="PTHR31935">
    <property type="entry name" value="COILED-COIL DOMAIN-CONTAINING PROTEIN 13"/>
    <property type="match status" value="1"/>
</dbReference>
<keyword evidence="1" id="KW-0175">Coiled coil</keyword>
<protein>
    <submittedName>
        <fullName evidence="2">Myosin heavy chain, skeletal muscle</fullName>
    </submittedName>
</protein>
<evidence type="ECO:0000256" key="1">
    <source>
        <dbReference type="SAM" id="Coils"/>
    </source>
</evidence>
<evidence type="ECO:0000313" key="3">
    <source>
        <dbReference type="Proteomes" id="UP000292052"/>
    </source>
</evidence>
<name>A0A482VIS5_ASBVE</name>
<organism evidence="2 3">
    <name type="scientific">Asbolus verrucosus</name>
    <name type="common">Desert ironclad beetle</name>
    <dbReference type="NCBI Taxonomy" id="1661398"/>
    <lineage>
        <taxon>Eukaryota</taxon>
        <taxon>Metazoa</taxon>
        <taxon>Ecdysozoa</taxon>
        <taxon>Arthropoda</taxon>
        <taxon>Hexapoda</taxon>
        <taxon>Insecta</taxon>
        <taxon>Pterygota</taxon>
        <taxon>Neoptera</taxon>
        <taxon>Endopterygota</taxon>
        <taxon>Coleoptera</taxon>
        <taxon>Polyphaga</taxon>
        <taxon>Cucujiformia</taxon>
        <taxon>Tenebrionidae</taxon>
        <taxon>Pimeliinae</taxon>
        <taxon>Asbolus</taxon>
    </lineage>
</organism>
<keyword evidence="3" id="KW-1185">Reference proteome</keyword>
<dbReference type="STRING" id="1661398.A0A482VIS5"/>
<proteinExistence type="predicted"/>
<dbReference type="GO" id="GO:0031122">
    <property type="term" value="P:cytoplasmic microtubule organization"/>
    <property type="evidence" value="ECO:0007669"/>
    <property type="project" value="TreeGrafter"/>
</dbReference>
<reference evidence="2 3" key="1">
    <citation type="submission" date="2017-03" db="EMBL/GenBank/DDBJ databases">
        <title>Genome of the blue death feigning beetle - Asbolus verrucosus.</title>
        <authorList>
            <person name="Rider S.D."/>
        </authorList>
    </citation>
    <scope>NUCLEOTIDE SEQUENCE [LARGE SCALE GENOMIC DNA]</scope>
    <source>
        <strain evidence="2">Butters</strain>
        <tissue evidence="2">Head and leg muscle</tissue>
    </source>
</reference>
<sequence>MDEKSDDFCTLDISSDLHLSTINFPKFSRNITIPEELNDYLRSQLGQMKNENDALQQQLSKKDLQLQQSQTKVEELSERIKDYKRCCNSEFTSASQLANSKLVELSKKLREKNSEIEVYKSKCSKLENNLSELQKPATNVKRNDTSNVEIVPTKYEKENEALSKENLEIKNNYDELKRKFDVTKTRCKVLETECGVLKSKLASLNQSYEADQHTIAKLTSQVSCHNEQKTEDLKQKEQIIKKLQQENQSLKIELVKEKCVSENKSKELLEKNDDIQLLNKRIRSSRPPSSYIHKHENPEAKTLGRLEVERLRLLELTEVQNTRLEEERNTHLKTQHLLRIEKQKCAKLEASLARLQLEQNSSRSSYFSKINIPKQNETNIKEKLELAEENIKALTTRLEIEIHERKNDLQEFSRILKNLNYK</sequence>
<dbReference type="EMBL" id="QDEB01097469">
    <property type="protein sequence ID" value="RZC32427.1"/>
    <property type="molecule type" value="Genomic_DNA"/>
</dbReference>
<dbReference type="GO" id="GO:0034451">
    <property type="term" value="C:centriolar satellite"/>
    <property type="evidence" value="ECO:0007669"/>
    <property type="project" value="TreeGrafter"/>
</dbReference>